<name>A0ABY4CB96_9BACT</name>
<dbReference type="PROSITE" id="PS51257">
    <property type="entry name" value="PROKAR_LIPOPROTEIN"/>
    <property type="match status" value="1"/>
</dbReference>
<accession>A0ABY4CB96</accession>
<dbReference type="EMBL" id="CP093442">
    <property type="protein sequence ID" value="UOF02217.1"/>
    <property type="molecule type" value="Genomic_DNA"/>
</dbReference>
<reference evidence="2" key="1">
    <citation type="submission" date="2022-03" db="EMBL/GenBank/DDBJ databases">
        <title>Genome Identification and Characterization of new species Bdellovibrio reynosense LBG001 sp. nov. from a Mexico soil sample.</title>
        <authorList>
            <person name="Camilli A."/>
            <person name="Ajao Y."/>
            <person name="Guo X."/>
        </authorList>
    </citation>
    <scope>NUCLEOTIDE SEQUENCE</scope>
    <source>
        <strain evidence="2">LBG001</strain>
    </source>
</reference>
<evidence type="ECO:0000313" key="3">
    <source>
        <dbReference type="Proteomes" id="UP000830116"/>
    </source>
</evidence>
<gene>
    <name evidence="2" type="ORF">MNR06_04545</name>
</gene>
<organism evidence="2 3">
    <name type="scientific">Bdellovibrio reynosensis</name>
    <dbReference type="NCBI Taxonomy" id="2835041"/>
    <lineage>
        <taxon>Bacteria</taxon>
        <taxon>Pseudomonadati</taxon>
        <taxon>Bdellovibrionota</taxon>
        <taxon>Bdellovibrionia</taxon>
        <taxon>Bdellovibrionales</taxon>
        <taxon>Pseudobdellovibrionaceae</taxon>
        <taxon>Bdellovibrio</taxon>
    </lineage>
</organism>
<evidence type="ECO:0000256" key="1">
    <source>
        <dbReference type="SAM" id="SignalP"/>
    </source>
</evidence>
<keyword evidence="3" id="KW-1185">Reference proteome</keyword>
<protein>
    <recommendedName>
        <fullName evidence="4">Lipoprotein</fullName>
    </recommendedName>
</protein>
<evidence type="ECO:0000313" key="2">
    <source>
        <dbReference type="EMBL" id="UOF02217.1"/>
    </source>
</evidence>
<dbReference type="RefSeq" id="WP_243539152.1">
    <property type="nucleotide sequence ID" value="NZ_CP093442.1"/>
</dbReference>
<dbReference type="Proteomes" id="UP000830116">
    <property type="component" value="Chromosome"/>
</dbReference>
<feature type="signal peptide" evidence="1">
    <location>
        <begin position="1"/>
        <end position="28"/>
    </location>
</feature>
<feature type="chain" id="PRO_5045110299" description="Lipoprotein" evidence="1">
    <location>
        <begin position="29"/>
        <end position="183"/>
    </location>
</feature>
<sequence>MRKHNNMFMRIHLGFFSTFLMLSLTSCGELNSSLESISPAIPHELIYQTQGDCETGDLSFNYLVAAGTQLWTDPAQILTAQSELYLSKDGTYLIRYREFQNVEGTTVYDSNFSGRYFNSSDNGRIRFENLGEGKVQSWQGKYYLDFQYTSRINSEALVGKKARFRVMSSLTTWNNDRAQYCGY</sequence>
<proteinExistence type="predicted"/>
<keyword evidence="1" id="KW-0732">Signal</keyword>
<evidence type="ECO:0008006" key="4">
    <source>
        <dbReference type="Google" id="ProtNLM"/>
    </source>
</evidence>